<proteinExistence type="predicted"/>
<dbReference type="InterPro" id="IPR036894">
    <property type="entry name" value="YbaB-like_sf"/>
</dbReference>
<organism evidence="1 2">
    <name type="scientific">Actinoplanes awajinensis subsp. mycoplanecinus</name>
    <dbReference type="NCBI Taxonomy" id="135947"/>
    <lineage>
        <taxon>Bacteria</taxon>
        <taxon>Bacillati</taxon>
        <taxon>Actinomycetota</taxon>
        <taxon>Actinomycetes</taxon>
        <taxon>Micromonosporales</taxon>
        <taxon>Micromonosporaceae</taxon>
        <taxon>Actinoplanes</taxon>
    </lineage>
</organism>
<evidence type="ECO:0000313" key="2">
    <source>
        <dbReference type="Proteomes" id="UP000053244"/>
    </source>
</evidence>
<dbReference type="Gene3D" id="3.30.1310.10">
    <property type="entry name" value="Nucleoid-associated protein YbaB-like domain"/>
    <property type="match status" value="1"/>
</dbReference>
<reference evidence="1 2" key="1">
    <citation type="submission" date="2015-10" db="EMBL/GenBank/DDBJ databases">
        <authorList>
            <person name="Gilbert D.G."/>
        </authorList>
    </citation>
    <scope>NUCLEOTIDE SEQUENCE [LARGE SCALE GENOMIC DNA]</scope>
    <source>
        <strain evidence="1 2">NRRL B-16712</strain>
    </source>
</reference>
<comment type="caution">
    <text evidence="1">The sequence shown here is derived from an EMBL/GenBank/DDBJ whole genome shotgun (WGS) entry which is preliminary data.</text>
</comment>
<dbReference type="RefSeq" id="WP_083971965.1">
    <property type="nucleotide sequence ID" value="NZ_LLZH01000285.1"/>
</dbReference>
<evidence type="ECO:0008006" key="3">
    <source>
        <dbReference type="Google" id="ProtNLM"/>
    </source>
</evidence>
<protein>
    <recommendedName>
        <fullName evidence="3">YbaB/EbfC DNA-binding family protein</fullName>
    </recommendedName>
</protein>
<gene>
    <name evidence="1" type="ORF">ADL15_31110</name>
</gene>
<dbReference type="OrthoDB" id="3296761at2"/>
<dbReference type="GO" id="GO:0003677">
    <property type="term" value="F:DNA binding"/>
    <property type="evidence" value="ECO:0007669"/>
    <property type="project" value="InterPro"/>
</dbReference>
<dbReference type="Proteomes" id="UP000053244">
    <property type="component" value="Unassembled WGS sequence"/>
</dbReference>
<name>A0A101JKZ3_9ACTN</name>
<dbReference type="InterPro" id="IPR004401">
    <property type="entry name" value="YbaB/EbfC"/>
</dbReference>
<evidence type="ECO:0000313" key="1">
    <source>
        <dbReference type="EMBL" id="KUL28790.1"/>
    </source>
</evidence>
<keyword evidence="2" id="KW-1185">Reference proteome</keyword>
<dbReference type="Pfam" id="PF02575">
    <property type="entry name" value="YbaB_DNA_bd"/>
    <property type="match status" value="1"/>
</dbReference>
<sequence length="137" mass="14574">MADIDEGGPPVSDIDAAEQWLDSWVSQVNVQAERGVELARRVAALTGSADGRGGAIRVTVGSSGQVTSLELDDRVHELSGPELAREIMAVMRRAQAVLSAEVTEQVRATVGTDSETGRAVIGSFDTRFPVPDEREGR</sequence>
<dbReference type="AlphaFoldDB" id="A0A101JKZ3"/>
<accession>A0A101JKZ3</accession>
<dbReference type="EMBL" id="LLZH01000285">
    <property type="protein sequence ID" value="KUL28790.1"/>
    <property type="molecule type" value="Genomic_DNA"/>
</dbReference>